<proteinExistence type="predicted"/>
<comment type="caution">
    <text evidence="1">The sequence shown here is derived from an EMBL/GenBank/DDBJ whole genome shotgun (WGS) entry which is preliminary data.</text>
</comment>
<accession>A0AAD3CQ14</accession>
<evidence type="ECO:0000313" key="2">
    <source>
        <dbReference type="Proteomes" id="UP001054902"/>
    </source>
</evidence>
<name>A0AAD3CQ14_9STRA</name>
<dbReference type="EMBL" id="BLLK01000029">
    <property type="protein sequence ID" value="GFH49011.1"/>
    <property type="molecule type" value="Genomic_DNA"/>
</dbReference>
<dbReference type="Proteomes" id="UP001054902">
    <property type="component" value="Unassembled WGS sequence"/>
</dbReference>
<organism evidence="1 2">
    <name type="scientific">Chaetoceros tenuissimus</name>
    <dbReference type="NCBI Taxonomy" id="426638"/>
    <lineage>
        <taxon>Eukaryota</taxon>
        <taxon>Sar</taxon>
        <taxon>Stramenopiles</taxon>
        <taxon>Ochrophyta</taxon>
        <taxon>Bacillariophyta</taxon>
        <taxon>Coscinodiscophyceae</taxon>
        <taxon>Chaetocerotophycidae</taxon>
        <taxon>Chaetocerotales</taxon>
        <taxon>Chaetocerotaceae</taxon>
        <taxon>Chaetoceros</taxon>
    </lineage>
</organism>
<evidence type="ECO:0000313" key="1">
    <source>
        <dbReference type="EMBL" id="GFH49011.1"/>
    </source>
</evidence>
<reference evidence="1 2" key="1">
    <citation type="journal article" date="2021" name="Sci. Rep.">
        <title>The genome of the diatom Chaetoceros tenuissimus carries an ancient integrated fragment of an extant virus.</title>
        <authorList>
            <person name="Hongo Y."/>
            <person name="Kimura K."/>
            <person name="Takaki Y."/>
            <person name="Yoshida Y."/>
            <person name="Baba S."/>
            <person name="Kobayashi G."/>
            <person name="Nagasaki K."/>
            <person name="Hano T."/>
            <person name="Tomaru Y."/>
        </authorList>
    </citation>
    <scope>NUCLEOTIDE SEQUENCE [LARGE SCALE GENOMIC DNA]</scope>
    <source>
        <strain evidence="1 2">NIES-3715</strain>
    </source>
</reference>
<keyword evidence="2" id="KW-1185">Reference proteome</keyword>
<dbReference type="InterPro" id="IPR036691">
    <property type="entry name" value="Endo/exonu/phosph_ase_sf"/>
</dbReference>
<dbReference type="Gene3D" id="3.60.10.10">
    <property type="entry name" value="Endonuclease/exonuclease/phosphatase"/>
    <property type="match status" value="1"/>
</dbReference>
<gene>
    <name evidence="1" type="ORF">CTEN210_05487</name>
</gene>
<sequence length="1688" mass="192072">MGFPVHHRYNDIEKFIVEAEADSIAISGCVEVNLTAKGAAGLSDVAKNIQRRSKATIIPALDPLRLHQKKDFLKGGIATWMPSHMAGRHTSQDVDPSRRWITHRFATDSDELAIIFAYRVCSNTIDATTSTIAKREQQSLLMLKNPSALNVRKAFLHDLSNQIRKERKEHREVLVMGDFNTPHDHKEIVDMFAKHDMNDLVPSGAPPTCTRSSLTSRPTEVVFGTKRFVNSMEAFGIHPQFVFDGSDHRSLEIAFSKERLMGDPIPLTWTQPSINANHPKQVESFVEELLVLHKKGRTMEALEAAEEKLQSNDPSVRLEGLKKVLSIEKRAMTEYITRATRKVLKPRSNIDVPWSVELAISKKARIAARKEWEKDKENDEAYNKWKESRIKYGKALVKAPELRKKMYGSMVEEMSYRMHCSEDSAIRAIYNCEVLRDLCAKNRTVLKGARGKTMTHILVGEPVESAKTQWMKITDSELIEDILLRFNEKHLQQSTISPFAHGPLRQILGEDGKGSQAFLDGLIDSEVAEEYGHLATATKLIIEELKMKEIGGEPAKFEWTFEEADYKEAFGKARLNTAPGFSGLNMHTLRAISTNKELRKIYAKVLELPFRYGFTYPRWEKTVQSLLMKELLPYVHRWRILELMEQDYNGVLKLVAGRKFAAHDQEFFQNKESYGAVKKKSAHDALNSVQNVLEYSRIMNSPIAIAPKDATGCFDLLRREIIKVIQESKGMPKEFGECVVQTLHGMERHIRLAGKLSKKSFKYNSSNNIGGIGQGSGEGPQDGNDMIGLLKDVHTKTTRGCTLLHPDGVQSLTRHGGGFIDDQIDVISLHTQSAAQEKESVEDILLKWQNLLNVSGGDLSINKCAVGFAQYEFVKSIKRDYVKMKSINENETQIELQPNNQLLQKEVLKRLEPNDGEKYLGVRNALSGSNNDEFKARKSQVEEMAGRVSMSHISRQQAYMIHSIQYKPAITYPLQHTTFTTKQCKAIQVPMTNALLPKMGFNRHMPRAVVFGPMQYGGIAMIDIETEQIASHLESLVKDLRTDTLQSEERIIVLAAYQRYMGCGNHFLENDPKHWPYKPKQCKTTYIWNMIWKHGISIRSTQLWRPVSKYSNDEAIMDGIVRTALDRRGTPQHLTDDCIANANTVRIYLQVHFLSDMVTDGKIDIELFNVERQAITSEVYPHQDKPSIKAINDWKKAVRGAFIHGDMGIGRILEDQVIGDESEPLNLQQYIATQPSHVKQIMGIQSEEWTDDSTLAVVAALREGRTITIFGDGSVKDGRGSHAYRIIPHDNLDDDKGTLTAGAVTNGDRRCITSLRTEQMSQLGALYTILAIAVTNDVTDSKSTFFFRYDNQESLRRVKLVHSFYTDASPFATDYDVWAEITRVCERFPHITIEESWVKGHQDDDTEEVSIEAQHNIDMDALAETHRESDEIMPKAPLFCSERAQILMDGNAVTQGFHHQLRVHLLGANLRQYIKSKTGWSDNVFNTVNWQALERYLKAVSSGKRTNIIKVQHGWHHTCERDAMFKESSNFQSGHTSTFCPFGCGESDYRWHFLRCTKSPISKEATSETRKLRNVFKRYKVYREMQSVILQRVKATLQSQRIVPMQLDDHTDPLLQEALDEQDTLGWDQFLLGRQSKRWEELQHKEYSRLAAQLPANSSLPAHFKSTVLSKMMIQEATYIALNRWQVQ</sequence>
<protein>
    <submittedName>
        <fullName evidence="1">Uncharacterized protein</fullName>
    </submittedName>
</protein>
<dbReference type="SUPFAM" id="SSF56219">
    <property type="entry name" value="DNase I-like"/>
    <property type="match status" value="1"/>
</dbReference>